<feature type="domain" description="Lysozyme inhibitor LprI-like N-terminal" evidence="1">
    <location>
        <begin position="30"/>
        <end position="122"/>
    </location>
</feature>
<dbReference type="EMBL" id="SGBD01000002">
    <property type="protein sequence ID" value="RZD14575.1"/>
    <property type="molecule type" value="Genomic_DNA"/>
</dbReference>
<dbReference type="InterPro" id="IPR009739">
    <property type="entry name" value="LprI-like_N"/>
</dbReference>
<organism evidence="2 3">
    <name type="scientific">Candidatus Acidulodesulfobacterium ferriphilum</name>
    <dbReference type="NCBI Taxonomy" id="2597223"/>
    <lineage>
        <taxon>Bacteria</taxon>
        <taxon>Deltaproteobacteria</taxon>
        <taxon>Candidatus Acidulodesulfobacterales</taxon>
        <taxon>Candidatus Acidulodesulfobacterium</taxon>
    </lineage>
</organism>
<evidence type="ECO:0000259" key="1">
    <source>
        <dbReference type="Pfam" id="PF07007"/>
    </source>
</evidence>
<sequence length="259" mass="29505">MLKIIIFIIALLLMIGVPLTAAAGQEYRLCMSKHESNAGWASCYYKSVEKWNLELNKEYFGLMKKLPSKYGKYLKKSEISWMLYRRYNCDADGQMMYGGGALEGLEIGACLRSMLIDRVRWLKKLSDNVEGAADSKTVEYFNNNQIMGDTGNGKNFPIGNLQICAKVNKRFKYVNVQVEFSWTGHLLDTGKVPFKKKSEGDIYFRFIDGWGNTGDGSIARRSNGYILSLKPVKINKLYGSNDLDEYGTYNLKEGRCKKY</sequence>
<accession>A0A519BBC0</accession>
<evidence type="ECO:0000313" key="2">
    <source>
        <dbReference type="EMBL" id="RZD14575.1"/>
    </source>
</evidence>
<dbReference type="AlphaFoldDB" id="A0A519BBC0"/>
<gene>
    <name evidence="2" type="ORF">EVJ47_05240</name>
</gene>
<name>A0A519BBC0_9DELT</name>
<reference evidence="2 3" key="1">
    <citation type="submission" date="2019-01" db="EMBL/GenBank/DDBJ databases">
        <title>Insights into ecological role of a new deltaproteobacterial order Candidatus Sinidesulfobacterales (Sva0485) by metagenomics and metatranscriptomics.</title>
        <authorList>
            <person name="Tan S."/>
            <person name="Liu J."/>
            <person name="Fang Y."/>
            <person name="Hedlund B.P."/>
            <person name="Lian Z.H."/>
            <person name="Huang L.Y."/>
            <person name="Li J.T."/>
            <person name="Huang L.N."/>
            <person name="Li W.J."/>
            <person name="Jiang H.C."/>
            <person name="Dong H.L."/>
            <person name="Shu W.S."/>
        </authorList>
    </citation>
    <scope>NUCLEOTIDE SEQUENCE [LARGE SCALE GENOMIC DNA]</scope>
    <source>
        <strain evidence="2">AP3</strain>
    </source>
</reference>
<proteinExistence type="predicted"/>
<protein>
    <submittedName>
        <fullName evidence="2">DUF1311 domain-containing protein</fullName>
    </submittedName>
</protein>
<evidence type="ECO:0000313" key="3">
    <source>
        <dbReference type="Proteomes" id="UP000320813"/>
    </source>
</evidence>
<dbReference type="Gene3D" id="1.20.1270.180">
    <property type="match status" value="1"/>
</dbReference>
<dbReference type="Proteomes" id="UP000320813">
    <property type="component" value="Unassembled WGS sequence"/>
</dbReference>
<comment type="caution">
    <text evidence="2">The sequence shown here is derived from an EMBL/GenBank/DDBJ whole genome shotgun (WGS) entry which is preliminary data.</text>
</comment>
<dbReference type="Pfam" id="PF07007">
    <property type="entry name" value="LprI"/>
    <property type="match status" value="1"/>
</dbReference>